<reference evidence="3 4" key="1">
    <citation type="submission" date="2021-02" db="EMBL/GenBank/DDBJ databases">
        <title>Alicyclobacillus curvatus sp. nov. and Alicyclobacillus mengziensis sp. nov., two acidophilic bacteria isolated from acid mine drainage.</title>
        <authorList>
            <person name="Huang Y."/>
        </authorList>
    </citation>
    <scope>NUCLEOTIDE SEQUENCE [LARGE SCALE GENOMIC DNA]</scope>
    <source>
        <strain evidence="3 4">S30H14</strain>
    </source>
</reference>
<dbReference type="GO" id="GO:0005829">
    <property type="term" value="C:cytosol"/>
    <property type="evidence" value="ECO:0007669"/>
    <property type="project" value="TreeGrafter"/>
</dbReference>
<dbReference type="Pfam" id="PF03358">
    <property type="entry name" value="FMN_red"/>
    <property type="match status" value="1"/>
</dbReference>
<dbReference type="PANTHER" id="PTHR30543">
    <property type="entry name" value="CHROMATE REDUCTASE"/>
    <property type="match status" value="1"/>
</dbReference>
<name>A0A9X7Z4H7_9BACL</name>
<dbReference type="RefSeq" id="WP_206655351.1">
    <property type="nucleotide sequence ID" value="NZ_CP071182.1"/>
</dbReference>
<organism evidence="3 4">
    <name type="scientific">Alicyclobacillus mengziensis</name>
    <dbReference type="NCBI Taxonomy" id="2931921"/>
    <lineage>
        <taxon>Bacteria</taxon>
        <taxon>Bacillati</taxon>
        <taxon>Bacillota</taxon>
        <taxon>Bacilli</taxon>
        <taxon>Bacillales</taxon>
        <taxon>Alicyclobacillaceae</taxon>
        <taxon>Alicyclobacillus</taxon>
    </lineage>
</organism>
<comment type="similarity">
    <text evidence="1">Belongs to the azoreductase type 2 family.</text>
</comment>
<dbReference type="EMBL" id="CP071182">
    <property type="protein sequence ID" value="QSO45979.1"/>
    <property type="molecule type" value="Genomic_DNA"/>
</dbReference>
<evidence type="ECO:0000313" key="3">
    <source>
        <dbReference type="EMBL" id="QSO45979.1"/>
    </source>
</evidence>
<dbReference type="PANTHER" id="PTHR30543:SF21">
    <property type="entry name" value="NAD(P)H-DEPENDENT FMN REDUCTASE LOT6"/>
    <property type="match status" value="1"/>
</dbReference>
<gene>
    <name evidence="3" type="ORF">JZ786_15765</name>
</gene>
<dbReference type="Proteomes" id="UP000663505">
    <property type="component" value="Chromosome"/>
</dbReference>
<dbReference type="InterPro" id="IPR029039">
    <property type="entry name" value="Flavoprotein-like_sf"/>
</dbReference>
<dbReference type="SUPFAM" id="SSF52218">
    <property type="entry name" value="Flavoproteins"/>
    <property type="match status" value="1"/>
</dbReference>
<proteinExistence type="inferred from homology"/>
<dbReference type="InterPro" id="IPR050712">
    <property type="entry name" value="NAD(P)H-dep_reductase"/>
</dbReference>
<keyword evidence="4" id="KW-1185">Reference proteome</keyword>
<evidence type="ECO:0000259" key="2">
    <source>
        <dbReference type="Pfam" id="PF03358"/>
    </source>
</evidence>
<dbReference type="GO" id="GO:0010181">
    <property type="term" value="F:FMN binding"/>
    <property type="evidence" value="ECO:0007669"/>
    <property type="project" value="TreeGrafter"/>
</dbReference>
<dbReference type="AlphaFoldDB" id="A0A9X7Z4H7"/>
<evidence type="ECO:0000256" key="1">
    <source>
        <dbReference type="ARBA" id="ARBA00009428"/>
    </source>
</evidence>
<dbReference type="GO" id="GO:0016491">
    <property type="term" value="F:oxidoreductase activity"/>
    <property type="evidence" value="ECO:0007669"/>
    <property type="project" value="InterPro"/>
</dbReference>
<dbReference type="InterPro" id="IPR005025">
    <property type="entry name" value="FMN_Rdtase-like_dom"/>
</dbReference>
<protein>
    <submittedName>
        <fullName evidence="3">NAD(P)H-dependent oxidoreductase</fullName>
    </submittedName>
</protein>
<accession>A0A9X7Z4H7</accession>
<dbReference type="KEGG" id="afx:JZ786_15765"/>
<feature type="domain" description="NADPH-dependent FMN reductase-like" evidence="2">
    <location>
        <begin position="1"/>
        <end position="128"/>
    </location>
</feature>
<dbReference type="Gene3D" id="3.40.50.360">
    <property type="match status" value="1"/>
</dbReference>
<sequence length="180" mass="19894">MNVVALVGSLREESFNLQLVQTMAERYQSLFELTVADIASLPYFTESLEANPPESVVRLQQQIKSADAVVIATPEYNWSIPGVLKNALDWLSRGERVMNGKPVLPVGVSPFMMGTIRAQKHLRDILDSPGIAAKTLVPGGNEILITFARDKFDSTNRLVDEATLTFIDQVMTRFLALAKS</sequence>
<evidence type="ECO:0000313" key="4">
    <source>
        <dbReference type="Proteomes" id="UP000663505"/>
    </source>
</evidence>